<evidence type="ECO:0000259" key="4">
    <source>
        <dbReference type="PROSITE" id="PS50067"/>
    </source>
</evidence>
<name>A0A0D3JBP2_EMIH1</name>
<reference evidence="6" key="1">
    <citation type="journal article" date="2013" name="Nature">
        <title>Pan genome of the phytoplankton Emiliania underpins its global distribution.</title>
        <authorList>
            <person name="Read B.A."/>
            <person name="Kegel J."/>
            <person name="Klute M.J."/>
            <person name="Kuo A."/>
            <person name="Lefebvre S.C."/>
            <person name="Maumus F."/>
            <person name="Mayer C."/>
            <person name="Miller J."/>
            <person name="Monier A."/>
            <person name="Salamov A."/>
            <person name="Young J."/>
            <person name="Aguilar M."/>
            <person name="Claverie J.M."/>
            <person name="Frickenhaus S."/>
            <person name="Gonzalez K."/>
            <person name="Herman E.K."/>
            <person name="Lin Y.C."/>
            <person name="Napier J."/>
            <person name="Ogata H."/>
            <person name="Sarno A.F."/>
            <person name="Shmutz J."/>
            <person name="Schroeder D."/>
            <person name="de Vargas C."/>
            <person name="Verret F."/>
            <person name="von Dassow P."/>
            <person name="Valentin K."/>
            <person name="Van de Peer Y."/>
            <person name="Wheeler G."/>
            <person name="Dacks J.B."/>
            <person name="Delwiche C.F."/>
            <person name="Dyhrman S.T."/>
            <person name="Glockner G."/>
            <person name="John U."/>
            <person name="Richards T."/>
            <person name="Worden A.Z."/>
            <person name="Zhang X."/>
            <person name="Grigoriev I.V."/>
            <person name="Allen A.E."/>
            <person name="Bidle K."/>
            <person name="Borodovsky M."/>
            <person name="Bowler C."/>
            <person name="Brownlee C."/>
            <person name="Cock J.M."/>
            <person name="Elias M."/>
            <person name="Gladyshev V.N."/>
            <person name="Groth M."/>
            <person name="Guda C."/>
            <person name="Hadaegh A."/>
            <person name="Iglesias-Rodriguez M.D."/>
            <person name="Jenkins J."/>
            <person name="Jones B.M."/>
            <person name="Lawson T."/>
            <person name="Leese F."/>
            <person name="Lindquist E."/>
            <person name="Lobanov A."/>
            <person name="Lomsadze A."/>
            <person name="Malik S.B."/>
            <person name="Marsh M.E."/>
            <person name="Mackinder L."/>
            <person name="Mock T."/>
            <person name="Mueller-Roeber B."/>
            <person name="Pagarete A."/>
            <person name="Parker M."/>
            <person name="Probert I."/>
            <person name="Quesneville H."/>
            <person name="Raines C."/>
            <person name="Rensing S.A."/>
            <person name="Riano-Pachon D.M."/>
            <person name="Richier S."/>
            <person name="Rokitta S."/>
            <person name="Shiraiwa Y."/>
            <person name="Soanes D.M."/>
            <person name="van der Giezen M."/>
            <person name="Wahlund T.M."/>
            <person name="Williams B."/>
            <person name="Wilson W."/>
            <person name="Wolfe G."/>
            <person name="Wurch L.L."/>
        </authorList>
    </citation>
    <scope>NUCLEOTIDE SEQUENCE</scope>
</reference>
<dbReference type="PaxDb" id="2903-EOD20927"/>
<dbReference type="KEGG" id="ehx:EMIHUDRAFT_65329"/>
<organism evidence="5 6">
    <name type="scientific">Emiliania huxleyi (strain CCMP1516)</name>
    <dbReference type="NCBI Taxonomy" id="280463"/>
    <lineage>
        <taxon>Eukaryota</taxon>
        <taxon>Haptista</taxon>
        <taxon>Haptophyta</taxon>
        <taxon>Prymnesiophyceae</taxon>
        <taxon>Isochrysidales</taxon>
        <taxon>Noelaerhabdaceae</taxon>
        <taxon>Emiliania</taxon>
    </lineage>
</organism>
<dbReference type="InterPro" id="IPR027640">
    <property type="entry name" value="Kinesin-like_fam"/>
</dbReference>
<dbReference type="GO" id="GO:0003777">
    <property type="term" value="F:microtubule motor activity"/>
    <property type="evidence" value="ECO:0007669"/>
    <property type="project" value="InterPro"/>
</dbReference>
<dbReference type="InterPro" id="IPR036961">
    <property type="entry name" value="Kinesin_motor_dom_sf"/>
</dbReference>
<dbReference type="RefSeq" id="XP_005783082.1">
    <property type="nucleotide sequence ID" value="XM_005783025.1"/>
</dbReference>
<dbReference type="GeneID" id="17266473"/>
<dbReference type="Pfam" id="PF00225">
    <property type="entry name" value="Kinesin"/>
    <property type="match status" value="1"/>
</dbReference>
<dbReference type="SUPFAM" id="SSF52540">
    <property type="entry name" value="P-loop containing nucleoside triphosphate hydrolases"/>
    <property type="match status" value="1"/>
</dbReference>
<dbReference type="GO" id="GO:0005524">
    <property type="term" value="F:ATP binding"/>
    <property type="evidence" value="ECO:0007669"/>
    <property type="project" value="UniProtKB-UniRule"/>
</dbReference>
<evidence type="ECO:0000313" key="5">
    <source>
        <dbReference type="EnsemblProtists" id="EOD20927"/>
    </source>
</evidence>
<dbReference type="SMART" id="SM00129">
    <property type="entry name" value="KISc"/>
    <property type="match status" value="1"/>
</dbReference>
<sequence>MSGGSEAIKVVARFRPPSAREAASQLSAPAVRFADDGRTVSLAEDGGASHTFDAVLPTQATQAETYGHVSGIVDAVLQGYNGTVLAYGQTGSGKTHSVMGTASEPGVLPRAMQHIFGRLCGDESGAEYLLSCSYLEIYKEVVRDLLEPAAAAPPPTAFGGAGGGGGAAGGLAIRETAKAGVYVEGLSQVMVASEADVLDVLQCGNAHRMVGATLMNSQSSRSHALLTLTLQQKPPTRPRRGPLHLNIADLAGSEKISKTGATGGTLDEAKKINASLSALSLVISALADGKAPAHVPYRNSKLTRILQESLGGNSKTLLLVACSPAQQNAAETKSTLQFAVRAKAIKNAAVVNTLLSPEQIQAPQRQAVRVGAADSVFTRLAV</sequence>
<dbReference type="PANTHER" id="PTHR47968:SF75">
    <property type="entry name" value="CENTROMERE-ASSOCIATED PROTEIN E"/>
    <property type="match status" value="1"/>
</dbReference>
<dbReference type="AlphaFoldDB" id="A0A0D3JBP2"/>
<dbReference type="PROSITE" id="PS50067">
    <property type="entry name" value="KINESIN_MOTOR_2"/>
    <property type="match status" value="1"/>
</dbReference>
<keyword evidence="2 3" id="KW-0505">Motor protein</keyword>
<dbReference type="GeneID" id="17275927"/>
<evidence type="ECO:0000256" key="1">
    <source>
        <dbReference type="ARBA" id="ARBA00023054"/>
    </source>
</evidence>
<keyword evidence="6" id="KW-1185">Reference proteome</keyword>
<proteinExistence type="inferred from homology"/>
<dbReference type="PRINTS" id="PR00380">
    <property type="entry name" value="KINESINHEAVY"/>
</dbReference>
<dbReference type="HOGENOM" id="CLU_001485_2_0_1"/>
<evidence type="ECO:0000313" key="6">
    <source>
        <dbReference type="Proteomes" id="UP000013827"/>
    </source>
</evidence>
<dbReference type="GO" id="GO:0007018">
    <property type="term" value="P:microtubule-based movement"/>
    <property type="evidence" value="ECO:0007669"/>
    <property type="project" value="InterPro"/>
</dbReference>
<dbReference type="KEGG" id="ehx:EMIHUDRAFT_72570"/>
<dbReference type="Gene3D" id="3.40.850.10">
    <property type="entry name" value="Kinesin motor domain"/>
    <property type="match status" value="1"/>
</dbReference>
<dbReference type="OMA" id="GESKLTH"/>
<keyword evidence="3" id="KW-0067">ATP-binding</keyword>
<keyword evidence="3" id="KW-0547">Nucleotide-binding</keyword>
<dbReference type="EnsemblProtists" id="EOD30653">
    <property type="protein sequence ID" value="EOD30653"/>
    <property type="gene ID" value="EMIHUDRAFT_72570"/>
</dbReference>
<feature type="binding site" evidence="3">
    <location>
        <begin position="88"/>
        <end position="95"/>
    </location>
    <ligand>
        <name>ATP</name>
        <dbReference type="ChEBI" id="CHEBI:30616"/>
    </ligand>
</feature>
<reference evidence="5" key="2">
    <citation type="submission" date="2024-10" db="UniProtKB">
        <authorList>
            <consortium name="EnsemblProtists"/>
        </authorList>
    </citation>
    <scope>IDENTIFICATION</scope>
</reference>
<protein>
    <recommendedName>
        <fullName evidence="4">Kinesin motor domain-containing protein</fullName>
    </recommendedName>
</protein>
<comment type="similarity">
    <text evidence="3">Belongs to the TRAFAC class myosin-kinesin ATPase superfamily. Kinesin family.</text>
</comment>
<keyword evidence="1" id="KW-0175">Coiled coil</keyword>
<dbReference type="GO" id="GO:0008017">
    <property type="term" value="F:microtubule binding"/>
    <property type="evidence" value="ECO:0007669"/>
    <property type="project" value="InterPro"/>
</dbReference>
<dbReference type="Proteomes" id="UP000013827">
    <property type="component" value="Unassembled WGS sequence"/>
</dbReference>
<evidence type="ECO:0000256" key="3">
    <source>
        <dbReference type="PROSITE-ProRule" id="PRU00283"/>
    </source>
</evidence>
<feature type="domain" description="Kinesin motor" evidence="4">
    <location>
        <begin position="7"/>
        <end position="345"/>
    </location>
</feature>
<accession>A0A0D3JBP2</accession>
<dbReference type="eggNOG" id="KOG0240">
    <property type="taxonomic scope" value="Eukaryota"/>
</dbReference>
<dbReference type="RefSeq" id="XP_005773356.1">
    <property type="nucleotide sequence ID" value="XM_005773299.1"/>
</dbReference>
<dbReference type="PANTHER" id="PTHR47968">
    <property type="entry name" value="CENTROMERE PROTEIN E"/>
    <property type="match status" value="1"/>
</dbReference>
<dbReference type="STRING" id="2903.R1D5J5"/>
<dbReference type="EnsemblProtists" id="EOD20927">
    <property type="protein sequence ID" value="EOD20927"/>
    <property type="gene ID" value="EMIHUDRAFT_65329"/>
</dbReference>
<evidence type="ECO:0000256" key="2">
    <source>
        <dbReference type="ARBA" id="ARBA00023175"/>
    </source>
</evidence>
<dbReference type="InterPro" id="IPR001752">
    <property type="entry name" value="Kinesin_motor_dom"/>
</dbReference>
<dbReference type="InterPro" id="IPR027417">
    <property type="entry name" value="P-loop_NTPase"/>
</dbReference>